<dbReference type="AlphaFoldDB" id="A0A318ZGU0"/>
<feature type="compositionally biased region" description="Basic and acidic residues" evidence="2">
    <location>
        <begin position="588"/>
        <end position="607"/>
    </location>
</feature>
<dbReference type="OrthoDB" id="5367584at2759"/>
<feature type="region of interest" description="Disordered" evidence="2">
    <location>
        <begin position="588"/>
        <end position="626"/>
    </location>
</feature>
<feature type="compositionally biased region" description="Polar residues" evidence="2">
    <location>
        <begin position="277"/>
        <end position="289"/>
    </location>
</feature>
<dbReference type="Pfam" id="PF12709">
    <property type="entry name" value="Fungal_TACC"/>
    <property type="match status" value="1"/>
</dbReference>
<dbReference type="Proteomes" id="UP000248349">
    <property type="component" value="Unassembled WGS sequence"/>
</dbReference>
<dbReference type="EMBL" id="KZ821227">
    <property type="protein sequence ID" value="PYH46679.1"/>
    <property type="molecule type" value="Genomic_DNA"/>
</dbReference>
<feature type="compositionally biased region" description="Polar residues" evidence="2">
    <location>
        <begin position="673"/>
        <end position="684"/>
    </location>
</feature>
<evidence type="ECO:0000313" key="4">
    <source>
        <dbReference type="Proteomes" id="UP000248349"/>
    </source>
</evidence>
<feature type="compositionally biased region" description="Basic and acidic residues" evidence="2">
    <location>
        <begin position="174"/>
        <end position="194"/>
    </location>
</feature>
<dbReference type="GeneID" id="37075982"/>
<dbReference type="STRING" id="1450539.A0A318ZGU0"/>
<feature type="compositionally biased region" description="Polar residues" evidence="2">
    <location>
        <begin position="40"/>
        <end position="49"/>
    </location>
</feature>
<feature type="region of interest" description="Disordered" evidence="2">
    <location>
        <begin position="152"/>
        <end position="361"/>
    </location>
</feature>
<keyword evidence="1" id="KW-0175">Coiled coil</keyword>
<organism evidence="3 4">
    <name type="scientific">Aspergillus saccharolyticus JOP 1030-1</name>
    <dbReference type="NCBI Taxonomy" id="1450539"/>
    <lineage>
        <taxon>Eukaryota</taxon>
        <taxon>Fungi</taxon>
        <taxon>Dikarya</taxon>
        <taxon>Ascomycota</taxon>
        <taxon>Pezizomycotina</taxon>
        <taxon>Eurotiomycetes</taxon>
        <taxon>Eurotiomycetidae</taxon>
        <taxon>Eurotiales</taxon>
        <taxon>Aspergillaceae</taxon>
        <taxon>Aspergillus</taxon>
        <taxon>Aspergillus subgen. Circumdati</taxon>
    </lineage>
</organism>
<proteinExistence type="predicted"/>
<feature type="region of interest" description="Disordered" evidence="2">
    <location>
        <begin position="1"/>
        <end position="81"/>
    </location>
</feature>
<keyword evidence="4" id="KW-1185">Reference proteome</keyword>
<feature type="region of interest" description="Disordered" evidence="2">
    <location>
        <begin position="110"/>
        <end position="136"/>
    </location>
</feature>
<accession>A0A318ZGU0</accession>
<feature type="coiled-coil region" evidence="1">
    <location>
        <begin position="401"/>
        <end position="449"/>
    </location>
</feature>
<evidence type="ECO:0000256" key="1">
    <source>
        <dbReference type="SAM" id="Coils"/>
    </source>
</evidence>
<feature type="compositionally biased region" description="Polar residues" evidence="2">
    <location>
        <begin position="1"/>
        <end position="22"/>
    </location>
</feature>
<feature type="compositionally biased region" description="Polar residues" evidence="2">
    <location>
        <begin position="702"/>
        <end position="717"/>
    </location>
</feature>
<feature type="compositionally biased region" description="Basic and acidic residues" evidence="2">
    <location>
        <begin position="213"/>
        <end position="237"/>
    </location>
</feature>
<feature type="compositionally biased region" description="Basic and acidic residues" evidence="2">
    <location>
        <begin position="616"/>
        <end position="626"/>
    </location>
</feature>
<protein>
    <submittedName>
        <fullName evidence="3">Uncharacterized protein</fullName>
    </submittedName>
</protein>
<evidence type="ECO:0000313" key="3">
    <source>
        <dbReference type="EMBL" id="PYH46679.1"/>
    </source>
</evidence>
<feature type="region of interest" description="Disordered" evidence="2">
    <location>
        <begin position="673"/>
        <end position="776"/>
    </location>
</feature>
<name>A0A318ZGU0_9EURO</name>
<sequence length="776" mass="85922">MSTPLSPLTSSRQNSRVLSSLSDDALEGKGAATGLDINEGQENIFSSPSEPRDEVSIPLQADEGQDIGHGPPDSRDDNADSEFFQVAPSSPFQIEGRDETVDFARLRAMSRQPLESIKEHSSTPRKRSYEQVPGCQETDYELEERYKKVASRREASGMGILPDDNVEPIGHQQSRADMKDEEIVHSAAEDKSREGLAAPLHETEHSDDELDHDELTDIHETNDPMNDDSHDSIDDTRLSTFSAVPDMTTFAQLRSDSPYKLKRSLPESPGQHDECQRQTAEPTTPTTARKSPGKTALVEAGTPSPFITPRKRELKDTGSTPNLLDLGDQPGFFSRARHNIQNERYSPLRRSPLRTAREAVKSPAKASLLDFDIPSIPTPRSIPTITPRELESLKSGFLSEISSLKATLSGKEAEVASLKRAIADAERRVGEALEEVRNESARREALEIEQAEWHQRGQDLEAVLRDVKAEIVEGEKEKGRLVKKVDDAEKAKERLEGKVVKLQSQLSAARKSFSQDDLLPMSSSGVRTAEETAKEVQDAVKKVAQELHSAYQKKHETKVAALKKSYEARWEERVREAEKKLKAAIEENEHLKKERATVHLNAPRDDPSLSSDEKEETGAEKRELEARVRDLQQDVVILREETERLHAELKIERAEKGELVAAVDEWLSIQPNQLSEPSLPQSPHAQIHQPPEPLPTTIELTNESVQRSVSQGSSTSGIRPPSAGVVHERERKIPKIGVPVNRPGRGNSSSKSGIAVFTPGRSGIMGSIERMGRGGA</sequence>
<dbReference type="InterPro" id="IPR024312">
    <property type="entry name" value="TACC_fungi"/>
</dbReference>
<dbReference type="RefSeq" id="XP_025432661.1">
    <property type="nucleotide sequence ID" value="XM_025574754.1"/>
</dbReference>
<evidence type="ECO:0000256" key="2">
    <source>
        <dbReference type="SAM" id="MobiDB-lite"/>
    </source>
</evidence>
<gene>
    <name evidence="3" type="ORF">BP01DRAFT_355673</name>
</gene>
<reference evidence="3 4" key="1">
    <citation type="submission" date="2016-12" db="EMBL/GenBank/DDBJ databases">
        <title>The genomes of Aspergillus section Nigri reveals drivers in fungal speciation.</title>
        <authorList>
            <consortium name="DOE Joint Genome Institute"/>
            <person name="Vesth T.C."/>
            <person name="Nybo J."/>
            <person name="Theobald S."/>
            <person name="Brandl J."/>
            <person name="Frisvad J.C."/>
            <person name="Nielsen K.F."/>
            <person name="Lyhne E.K."/>
            <person name="Kogle M.E."/>
            <person name="Kuo A."/>
            <person name="Riley R."/>
            <person name="Clum A."/>
            <person name="Nolan M."/>
            <person name="Lipzen A."/>
            <person name="Salamov A."/>
            <person name="Henrissat B."/>
            <person name="Wiebenga A."/>
            <person name="De Vries R.P."/>
            <person name="Grigoriev I.V."/>
            <person name="Mortensen U.H."/>
            <person name="Andersen M.R."/>
            <person name="Baker S.E."/>
        </authorList>
    </citation>
    <scope>NUCLEOTIDE SEQUENCE [LARGE SCALE GENOMIC DNA]</scope>
    <source>
        <strain evidence="3 4">JOP 1030-1</strain>
    </source>
</reference>